<accession>A0AAU7PVG4</accession>
<protein>
    <recommendedName>
        <fullName evidence="3 9">Diaminopimelate epimerase</fullName>
        <shortName evidence="9">DAP epimerase</shortName>
        <ecNumber evidence="3 9">5.1.1.7</ecNumber>
    </recommendedName>
    <alternativeName>
        <fullName evidence="9">PLP-independent amino acid racemase</fullName>
    </alternativeName>
</protein>
<dbReference type="PANTHER" id="PTHR31689">
    <property type="entry name" value="DIAMINOPIMELATE EPIMERASE, CHLOROPLASTIC"/>
    <property type="match status" value="1"/>
</dbReference>
<dbReference type="HAMAP" id="MF_00197">
    <property type="entry name" value="DAP_epimerase"/>
    <property type="match status" value="1"/>
</dbReference>
<feature type="binding site" evidence="9">
    <location>
        <begin position="72"/>
        <end position="73"/>
    </location>
    <ligand>
        <name>substrate</name>
    </ligand>
</feature>
<gene>
    <name evidence="9 11" type="primary">dapF</name>
    <name evidence="11" type="ORF">ABFV83_10740</name>
</gene>
<feature type="binding site" evidence="9">
    <location>
        <begin position="200"/>
        <end position="201"/>
    </location>
    <ligand>
        <name>substrate</name>
    </ligand>
</feature>
<proteinExistence type="inferred from homology"/>
<comment type="function">
    <text evidence="9">Catalyzes the stereoinversion of LL-2,6-diaminopimelate (L,L-DAP) to meso-diaminopimelate (meso-DAP), a precursor of L-lysine and an essential component of the bacterial peptidoglycan.</text>
</comment>
<comment type="caution">
    <text evidence="9">Lacks conserved residue(s) required for the propagation of feature annotation.</text>
</comment>
<evidence type="ECO:0000256" key="2">
    <source>
        <dbReference type="ARBA" id="ARBA00010219"/>
    </source>
</evidence>
<comment type="pathway">
    <text evidence="1 9">Amino-acid biosynthesis; L-lysine biosynthesis via DAP pathway; DL-2,6-diaminopimelate from LL-2,6-diaminopimelate: step 1/1.</text>
</comment>
<feature type="site" description="Could be important to modulate the pK values of the two catalytic cysteine residues" evidence="9">
    <location>
        <position position="151"/>
    </location>
</feature>
<dbReference type="GO" id="GO:0009089">
    <property type="term" value="P:lysine biosynthetic process via diaminopimelate"/>
    <property type="evidence" value="ECO:0007669"/>
    <property type="project" value="UniProtKB-UniRule"/>
</dbReference>
<feature type="active site" description="Proton acceptor" evidence="9">
    <location>
        <position position="209"/>
    </location>
</feature>
<name>A0AAU7PVG4_9FIRM</name>
<sequence>MKFTKMQGIGNDYVYINCFEESVEAPEALAKKVSDRHFGIGSDGLILICPSKTADCRMRMFNADGTESQMCGNGIRCVGKYVYDHHLVKKTEFDVETGAGIKHLKVKPENGRAVQITVDMGVPKITSQVPETICIEGKDYEFIGISMGNPHAIYYMDHIDGLDLETIGPAFENHERFPERTNSEFIQVVNRNYIRMRVWERGSGETWACGTGATASAVASALSGRTSQTVEVELKGGNLTIHWDREGSGHVFMTGPAVEVFEGTFDINNL</sequence>
<comment type="subunit">
    <text evidence="9">Homodimer.</text>
</comment>
<dbReference type="EMBL" id="CP157940">
    <property type="protein sequence ID" value="XBS56280.1"/>
    <property type="molecule type" value="Genomic_DNA"/>
</dbReference>
<evidence type="ECO:0000256" key="3">
    <source>
        <dbReference type="ARBA" id="ARBA00013080"/>
    </source>
</evidence>
<dbReference type="GO" id="GO:0005829">
    <property type="term" value="C:cytosol"/>
    <property type="evidence" value="ECO:0007669"/>
    <property type="project" value="TreeGrafter"/>
</dbReference>
<feature type="binding site" evidence="9">
    <location>
        <position position="182"/>
    </location>
    <ligand>
        <name>substrate</name>
    </ligand>
</feature>
<dbReference type="InterPro" id="IPR001653">
    <property type="entry name" value="DAP_epimerase_DapF"/>
</dbReference>
<dbReference type="AlphaFoldDB" id="A0AAU7PVG4"/>
<evidence type="ECO:0000256" key="10">
    <source>
        <dbReference type="PROSITE-ProRule" id="PRU10125"/>
    </source>
</evidence>
<evidence type="ECO:0000313" key="11">
    <source>
        <dbReference type="EMBL" id="XBS56280.1"/>
    </source>
</evidence>
<dbReference type="PROSITE" id="PS01326">
    <property type="entry name" value="DAP_EPIMERASE"/>
    <property type="match status" value="1"/>
</dbReference>
<comment type="similarity">
    <text evidence="2 9">Belongs to the diaminopimelate epimerase family.</text>
</comment>
<feature type="binding site" evidence="9">
    <location>
        <position position="11"/>
    </location>
    <ligand>
        <name>substrate</name>
    </ligand>
</feature>
<keyword evidence="6 9" id="KW-0457">Lysine biosynthesis</keyword>
<reference evidence="11" key="1">
    <citation type="submission" date="2024-06" db="EMBL/GenBank/DDBJ databases">
        <title>Lacrimispora cavernae sp. nov., a novel anaerobe isolated from bat guano pile inside a cave.</title>
        <authorList>
            <person name="Miller S.L."/>
            <person name="Lu N."/>
            <person name="King J."/>
            <person name="Sankaranarayanan K."/>
            <person name="Lawson P.A."/>
        </authorList>
    </citation>
    <scope>NUCLEOTIDE SEQUENCE</scope>
    <source>
        <strain evidence="11">BS-2</strain>
    </source>
</reference>
<dbReference type="InterPro" id="IPR018510">
    <property type="entry name" value="DAP_epimerase_AS"/>
</dbReference>
<feature type="binding site" evidence="9">
    <location>
        <position position="149"/>
    </location>
    <ligand>
        <name>substrate</name>
    </ligand>
</feature>
<feature type="site" description="Could be important to modulate the pK values of the two catalytic cysteine residues" evidence="9">
    <location>
        <position position="200"/>
    </location>
</feature>
<feature type="binding site" evidence="9">
    <location>
        <position position="62"/>
    </location>
    <ligand>
        <name>substrate</name>
    </ligand>
</feature>
<dbReference type="RefSeq" id="WP_349948910.1">
    <property type="nucleotide sequence ID" value="NZ_CP157940.1"/>
</dbReference>
<evidence type="ECO:0000256" key="1">
    <source>
        <dbReference type="ARBA" id="ARBA00005196"/>
    </source>
</evidence>
<dbReference type="FunFam" id="3.10.310.10:FF:000001">
    <property type="entry name" value="Diaminopimelate epimerase"/>
    <property type="match status" value="1"/>
</dbReference>
<comment type="catalytic activity">
    <reaction evidence="8 9">
        <text>(2S,6S)-2,6-diaminopimelate = meso-2,6-diaminopimelate</text>
        <dbReference type="Rhea" id="RHEA:15393"/>
        <dbReference type="ChEBI" id="CHEBI:57609"/>
        <dbReference type="ChEBI" id="CHEBI:57791"/>
        <dbReference type="EC" id="5.1.1.7"/>
    </reaction>
</comment>
<feature type="active site" evidence="10">
    <location>
        <position position="71"/>
    </location>
</feature>
<evidence type="ECO:0000256" key="8">
    <source>
        <dbReference type="ARBA" id="ARBA00051712"/>
    </source>
</evidence>
<dbReference type="SUPFAM" id="SSF54506">
    <property type="entry name" value="Diaminopimelate epimerase-like"/>
    <property type="match status" value="2"/>
</dbReference>
<evidence type="ECO:0000256" key="9">
    <source>
        <dbReference type="HAMAP-Rule" id="MF_00197"/>
    </source>
</evidence>
<evidence type="ECO:0000256" key="5">
    <source>
        <dbReference type="ARBA" id="ARBA00022605"/>
    </source>
</evidence>
<dbReference type="EC" id="5.1.1.7" evidence="3 9"/>
<organism evidence="11">
    <name type="scientific">Lacrimispora sp. BS-2</name>
    <dbReference type="NCBI Taxonomy" id="3151850"/>
    <lineage>
        <taxon>Bacteria</taxon>
        <taxon>Bacillati</taxon>
        <taxon>Bacillota</taxon>
        <taxon>Clostridia</taxon>
        <taxon>Lachnospirales</taxon>
        <taxon>Lachnospiraceae</taxon>
        <taxon>Lacrimispora</taxon>
    </lineage>
</organism>
<dbReference type="GO" id="GO:0008837">
    <property type="term" value="F:diaminopimelate epimerase activity"/>
    <property type="evidence" value="ECO:0007669"/>
    <property type="project" value="UniProtKB-UniRule"/>
</dbReference>
<evidence type="ECO:0000256" key="6">
    <source>
        <dbReference type="ARBA" id="ARBA00023154"/>
    </source>
</evidence>
<evidence type="ECO:0000256" key="7">
    <source>
        <dbReference type="ARBA" id="ARBA00023235"/>
    </source>
</evidence>
<evidence type="ECO:0000256" key="4">
    <source>
        <dbReference type="ARBA" id="ARBA00022490"/>
    </source>
</evidence>
<dbReference type="PANTHER" id="PTHR31689:SF0">
    <property type="entry name" value="DIAMINOPIMELATE EPIMERASE"/>
    <property type="match status" value="1"/>
</dbReference>
<dbReference type="NCBIfam" id="TIGR00652">
    <property type="entry name" value="DapF"/>
    <property type="match status" value="1"/>
</dbReference>
<feature type="active site" description="Proton donor" evidence="9">
    <location>
        <position position="71"/>
    </location>
</feature>
<dbReference type="Gene3D" id="3.10.310.10">
    <property type="entry name" value="Diaminopimelate Epimerase, Chain A, domain 1"/>
    <property type="match status" value="2"/>
</dbReference>
<dbReference type="Pfam" id="PF01678">
    <property type="entry name" value="DAP_epimerase"/>
    <property type="match status" value="2"/>
</dbReference>
<keyword evidence="5 9" id="KW-0028">Amino-acid biosynthesis</keyword>
<keyword evidence="7 9" id="KW-0413">Isomerase</keyword>
<keyword evidence="4 9" id="KW-0963">Cytoplasm</keyword>
<comment type="subcellular location">
    <subcellularLocation>
        <location evidence="9">Cytoplasm</location>
    </subcellularLocation>
</comment>
<feature type="binding site" evidence="9">
    <location>
        <begin position="210"/>
        <end position="211"/>
    </location>
    <ligand>
        <name>substrate</name>
    </ligand>
</feature>